<dbReference type="Proteomes" id="UP000193922">
    <property type="component" value="Unassembled WGS sequence"/>
</dbReference>
<evidence type="ECO:0000256" key="7">
    <source>
        <dbReference type="ARBA" id="ARBA00047899"/>
    </source>
</evidence>
<dbReference type="SUPFAM" id="SSF56112">
    <property type="entry name" value="Protein kinase-like (PK-like)"/>
    <property type="match status" value="1"/>
</dbReference>
<evidence type="ECO:0000256" key="1">
    <source>
        <dbReference type="ARBA" id="ARBA00012513"/>
    </source>
</evidence>
<keyword evidence="6" id="KW-0067">ATP-binding</keyword>
<keyword evidence="2" id="KW-0723">Serine/threonine-protein kinase</keyword>
<evidence type="ECO:0000256" key="3">
    <source>
        <dbReference type="ARBA" id="ARBA00022679"/>
    </source>
</evidence>
<keyword evidence="10" id="KW-1185">Reference proteome</keyword>
<dbReference type="GO" id="GO:0005524">
    <property type="term" value="F:ATP binding"/>
    <property type="evidence" value="ECO:0007669"/>
    <property type="project" value="UniProtKB-KW"/>
</dbReference>
<protein>
    <recommendedName>
        <fullName evidence="1">non-specific serine/threonine protein kinase</fullName>
        <ecNumber evidence="1">2.7.11.1</ecNumber>
    </recommendedName>
</protein>
<dbReference type="EC" id="2.7.11.1" evidence="1"/>
<comment type="catalytic activity">
    <reaction evidence="8">
        <text>L-seryl-[protein] + ATP = O-phospho-L-seryl-[protein] + ADP + H(+)</text>
        <dbReference type="Rhea" id="RHEA:17989"/>
        <dbReference type="Rhea" id="RHEA-COMP:9863"/>
        <dbReference type="Rhea" id="RHEA-COMP:11604"/>
        <dbReference type="ChEBI" id="CHEBI:15378"/>
        <dbReference type="ChEBI" id="CHEBI:29999"/>
        <dbReference type="ChEBI" id="CHEBI:30616"/>
        <dbReference type="ChEBI" id="CHEBI:83421"/>
        <dbReference type="ChEBI" id="CHEBI:456216"/>
        <dbReference type="EC" id="2.7.11.1"/>
    </reaction>
</comment>
<evidence type="ECO:0000256" key="2">
    <source>
        <dbReference type="ARBA" id="ARBA00022527"/>
    </source>
</evidence>
<dbReference type="GO" id="GO:0005737">
    <property type="term" value="C:cytoplasm"/>
    <property type="evidence" value="ECO:0007669"/>
    <property type="project" value="TreeGrafter"/>
</dbReference>
<dbReference type="Gene3D" id="3.30.200.20">
    <property type="entry name" value="Phosphorylase Kinase, domain 1"/>
    <property type="match status" value="1"/>
</dbReference>
<evidence type="ECO:0000256" key="8">
    <source>
        <dbReference type="ARBA" id="ARBA00048679"/>
    </source>
</evidence>
<dbReference type="PANTHER" id="PTHR22967:SF57">
    <property type="entry name" value="AUXILIN, ISOFORM A-RELATED"/>
    <property type="match status" value="1"/>
</dbReference>
<evidence type="ECO:0000313" key="10">
    <source>
        <dbReference type="Proteomes" id="UP000193922"/>
    </source>
</evidence>
<accession>A0A1Y1VQS7</accession>
<dbReference type="InterPro" id="IPR011009">
    <property type="entry name" value="Kinase-like_dom_sf"/>
</dbReference>
<evidence type="ECO:0000256" key="6">
    <source>
        <dbReference type="ARBA" id="ARBA00022840"/>
    </source>
</evidence>
<gene>
    <name evidence="9" type="ORF">DL89DRAFT_289020</name>
</gene>
<dbReference type="AlphaFoldDB" id="A0A1Y1VQS7"/>
<evidence type="ECO:0000256" key="4">
    <source>
        <dbReference type="ARBA" id="ARBA00022741"/>
    </source>
</evidence>
<keyword evidence="5" id="KW-0418">Kinase</keyword>
<sequence length="108" mass="11807">MAQQQQQPQAVCLPRARCSKLGSSRAPVKQFLSEGGHANVYLVTMISTGTTKVLKHIKFAHDEPEHRQRVEKEIQLMRQLSGHANIVALDDAEIGDGQAPSADGPVPR</sequence>
<proteinExistence type="predicted"/>
<evidence type="ECO:0000313" key="9">
    <source>
        <dbReference type="EMBL" id="ORX63649.1"/>
    </source>
</evidence>
<dbReference type="OrthoDB" id="2018507at2759"/>
<keyword evidence="4" id="KW-0547">Nucleotide-binding</keyword>
<comment type="caution">
    <text evidence="9">The sequence shown here is derived from an EMBL/GenBank/DDBJ whole genome shotgun (WGS) entry which is preliminary data.</text>
</comment>
<comment type="catalytic activity">
    <reaction evidence="7">
        <text>L-threonyl-[protein] + ATP = O-phospho-L-threonyl-[protein] + ADP + H(+)</text>
        <dbReference type="Rhea" id="RHEA:46608"/>
        <dbReference type="Rhea" id="RHEA-COMP:11060"/>
        <dbReference type="Rhea" id="RHEA-COMP:11605"/>
        <dbReference type="ChEBI" id="CHEBI:15378"/>
        <dbReference type="ChEBI" id="CHEBI:30013"/>
        <dbReference type="ChEBI" id="CHEBI:30616"/>
        <dbReference type="ChEBI" id="CHEBI:61977"/>
        <dbReference type="ChEBI" id="CHEBI:456216"/>
        <dbReference type="EC" id="2.7.11.1"/>
    </reaction>
</comment>
<dbReference type="EMBL" id="MCFD01000172">
    <property type="protein sequence ID" value="ORX63649.1"/>
    <property type="molecule type" value="Genomic_DNA"/>
</dbReference>
<keyword evidence="3" id="KW-0808">Transferase</keyword>
<dbReference type="PANTHER" id="PTHR22967">
    <property type="entry name" value="SERINE/THREONINE PROTEIN KINASE"/>
    <property type="match status" value="1"/>
</dbReference>
<evidence type="ECO:0000256" key="5">
    <source>
        <dbReference type="ARBA" id="ARBA00022777"/>
    </source>
</evidence>
<reference evidence="9 10" key="1">
    <citation type="submission" date="2016-07" db="EMBL/GenBank/DDBJ databases">
        <title>Pervasive Adenine N6-methylation of Active Genes in Fungi.</title>
        <authorList>
            <consortium name="DOE Joint Genome Institute"/>
            <person name="Mondo S.J."/>
            <person name="Dannebaum R.O."/>
            <person name="Kuo R.C."/>
            <person name="Labutti K."/>
            <person name="Haridas S."/>
            <person name="Kuo A."/>
            <person name="Salamov A."/>
            <person name="Ahrendt S.R."/>
            <person name="Lipzen A."/>
            <person name="Sullivan W."/>
            <person name="Andreopoulos W.B."/>
            <person name="Clum A."/>
            <person name="Lindquist E."/>
            <person name="Daum C."/>
            <person name="Ramamoorthy G.K."/>
            <person name="Gryganskyi A."/>
            <person name="Culley D."/>
            <person name="Magnuson J.K."/>
            <person name="James T.Y."/>
            <person name="O'Malley M.A."/>
            <person name="Stajich J.E."/>
            <person name="Spatafora J.W."/>
            <person name="Visel A."/>
            <person name="Grigoriev I.V."/>
        </authorList>
    </citation>
    <scope>NUCLEOTIDE SEQUENCE [LARGE SCALE GENOMIC DNA]</scope>
    <source>
        <strain evidence="9 10">ATCC 12442</strain>
    </source>
</reference>
<dbReference type="RefSeq" id="XP_040739023.1">
    <property type="nucleotide sequence ID" value="XM_040889934.1"/>
</dbReference>
<dbReference type="GeneID" id="63806582"/>
<dbReference type="GO" id="GO:0004674">
    <property type="term" value="F:protein serine/threonine kinase activity"/>
    <property type="evidence" value="ECO:0007669"/>
    <property type="project" value="UniProtKB-KW"/>
</dbReference>
<name>A0A1Y1VQS7_9FUNG</name>
<organism evidence="9 10">
    <name type="scientific">Linderina pennispora</name>
    <dbReference type="NCBI Taxonomy" id="61395"/>
    <lineage>
        <taxon>Eukaryota</taxon>
        <taxon>Fungi</taxon>
        <taxon>Fungi incertae sedis</taxon>
        <taxon>Zoopagomycota</taxon>
        <taxon>Kickxellomycotina</taxon>
        <taxon>Kickxellomycetes</taxon>
        <taxon>Kickxellales</taxon>
        <taxon>Kickxellaceae</taxon>
        <taxon>Linderina</taxon>
    </lineage>
</organism>